<keyword evidence="3 5" id="KW-1133">Transmembrane helix</keyword>
<feature type="transmembrane region" description="Helical" evidence="5">
    <location>
        <begin position="115"/>
        <end position="134"/>
    </location>
</feature>
<evidence type="ECO:0000313" key="8">
    <source>
        <dbReference type="Proteomes" id="UP000440773"/>
    </source>
</evidence>
<feature type="transmembrane region" description="Helical" evidence="5">
    <location>
        <begin position="31"/>
        <end position="50"/>
    </location>
</feature>
<comment type="subcellular location">
    <subcellularLocation>
        <location evidence="1">Membrane</location>
        <topology evidence="1">Multi-pass membrane protein</topology>
    </subcellularLocation>
</comment>
<evidence type="ECO:0000256" key="5">
    <source>
        <dbReference type="SAM" id="Phobius"/>
    </source>
</evidence>
<feature type="transmembrane region" description="Helical" evidence="5">
    <location>
        <begin position="251"/>
        <end position="270"/>
    </location>
</feature>
<evidence type="ECO:0000256" key="3">
    <source>
        <dbReference type="ARBA" id="ARBA00022989"/>
    </source>
</evidence>
<dbReference type="AlphaFoldDB" id="A0A7J5KY34"/>
<organism evidence="7 8">
    <name type="scientific">Bacteroides stercoris</name>
    <dbReference type="NCBI Taxonomy" id="46506"/>
    <lineage>
        <taxon>Bacteria</taxon>
        <taxon>Pseudomonadati</taxon>
        <taxon>Bacteroidota</taxon>
        <taxon>Bacteroidia</taxon>
        <taxon>Bacteroidales</taxon>
        <taxon>Bacteroidaceae</taxon>
        <taxon>Bacteroides</taxon>
    </lineage>
</organism>
<evidence type="ECO:0000256" key="2">
    <source>
        <dbReference type="ARBA" id="ARBA00022692"/>
    </source>
</evidence>
<evidence type="ECO:0000313" key="7">
    <source>
        <dbReference type="EMBL" id="KAB5278732.1"/>
    </source>
</evidence>
<feature type="transmembrane region" description="Helical" evidence="5">
    <location>
        <begin position="334"/>
        <end position="359"/>
    </location>
</feature>
<evidence type="ECO:0000259" key="6">
    <source>
        <dbReference type="Pfam" id="PF04932"/>
    </source>
</evidence>
<protein>
    <recommendedName>
        <fullName evidence="6">O-antigen ligase-related domain-containing protein</fullName>
    </recommendedName>
</protein>
<proteinExistence type="predicted"/>
<feature type="transmembrane region" description="Helical" evidence="5">
    <location>
        <begin position="379"/>
        <end position="400"/>
    </location>
</feature>
<reference evidence="7 8" key="1">
    <citation type="journal article" date="2019" name="Nat. Med.">
        <title>A library of human gut bacterial isolates paired with longitudinal multiomics data enables mechanistic microbiome research.</title>
        <authorList>
            <person name="Poyet M."/>
            <person name="Groussin M."/>
            <person name="Gibbons S.M."/>
            <person name="Avila-Pacheco J."/>
            <person name="Jiang X."/>
            <person name="Kearney S.M."/>
            <person name="Perrotta A.R."/>
            <person name="Berdy B."/>
            <person name="Zhao S."/>
            <person name="Lieberman T.D."/>
            <person name="Swanson P.K."/>
            <person name="Smith M."/>
            <person name="Roesemann S."/>
            <person name="Alexander J.E."/>
            <person name="Rich S.A."/>
            <person name="Livny J."/>
            <person name="Vlamakis H."/>
            <person name="Clish C."/>
            <person name="Bullock K."/>
            <person name="Deik A."/>
            <person name="Scott J."/>
            <person name="Pierce K.A."/>
            <person name="Xavier R.J."/>
            <person name="Alm E.J."/>
        </authorList>
    </citation>
    <scope>NUCLEOTIDE SEQUENCE [LARGE SCALE GENOMIC DNA]</scope>
    <source>
        <strain evidence="7 8">BIOML-A17</strain>
    </source>
</reference>
<feature type="transmembrane region" description="Helical" evidence="5">
    <location>
        <begin position="62"/>
        <end position="78"/>
    </location>
</feature>
<dbReference type="InterPro" id="IPR007016">
    <property type="entry name" value="O-antigen_ligase-rel_domated"/>
</dbReference>
<accession>A0A7J5KY34</accession>
<dbReference type="GO" id="GO:0016020">
    <property type="term" value="C:membrane"/>
    <property type="evidence" value="ECO:0007669"/>
    <property type="project" value="UniProtKB-SubCell"/>
</dbReference>
<evidence type="ECO:0000256" key="4">
    <source>
        <dbReference type="ARBA" id="ARBA00023136"/>
    </source>
</evidence>
<sequence length="415" mass="47611">MNRVHKNIIGLIQYFYIYVMMSSAGMALPAYIGNDNFIIILLLMGMYYVFKRKTIYHLQTHFLFFIGGLFFSMLLIVIGSTLSLGTALSVTSIPLIVYTTYKIDPINYIQRLIKLIFYIALISIILFTATRLFGFNSFSGIFPHLYTSFYREGQVYSYGGFLYRFVTLHSDRNCGPFGEPGQYQCVLSVALYFILFRPNLFETKKRMQYMIVFFLTLITTLSTSGYIGMIILIFCFLQYTSKTVDKRMKYAYMIMVIGTILFLSMTKLGNDFMNTVVFNKIYENGQLDFSNSSGGARTTSISSVLSTIYHHPTTLIGVGYDELRDMGVGGCAGFLFLPLAIGIISFSILFGFCFCQVFKYNKGFWDIMVRIFLVLNMGLGQPHIMNFALFTMMLYPYFIANSFKKAKKIYVRNCQ</sequence>
<dbReference type="Proteomes" id="UP000440773">
    <property type="component" value="Unassembled WGS sequence"/>
</dbReference>
<feature type="transmembrane region" description="Helical" evidence="5">
    <location>
        <begin position="7"/>
        <end position="25"/>
    </location>
</feature>
<feature type="transmembrane region" description="Helical" evidence="5">
    <location>
        <begin position="212"/>
        <end position="239"/>
    </location>
</feature>
<comment type="caution">
    <text evidence="7">The sequence shown here is derived from an EMBL/GenBank/DDBJ whole genome shotgun (WGS) entry which is preliminary data.</text>
</comment>
<evidence type="ECO:0000256" key="1">
    <source>
        <dbReference type="ARBA" id="ARBA00004141"/>
    </source>
</evidence>
<name>A0A7J5KY34_BACSE</name>
<gene>
    <name evidence="7" type="ORF">F9962_17855</name>
</gene>
<feature type="domain" description="O-antigen ligase-related" evidence="6">
    <location>
        <begin position="210"/>
        <end position="319"/>
    </location>
</feature>
<dbReference type="Pfam" id="PF04932">
    <property type="entry name" value="Wzy_C"/>
    <property type="match status" value="1"/>
</dbReference>
<dbReference type="EMBL" id="WCLP01000081">
    <property type="protein sequence ID" value="KAB5278732.1"/>
    <property type="molecule type" value="Genomic_DNA"/>
</dbReference>
<keyword evidence="4 5" id="KW-0472">Membrane</keyword>
<keyword evidence="2 5" id="KW-0812">Transmembrane</keyword>